<evidence type="ECO:0000259" key="2">
    <source>
        <dbReference type="Pfam" id="PF13764"/>
    </source>
</evidence>
<dbReference type="OrthoDB" id="30336at2759"/>
<dbReference type="Proteomes" id="UP000728032">
    <property type="component" value="Unassembled WGS sequence"/>
</dbReference>
<dbReference type="AlphaFoldDB" id="A0A7R9MUV9"/>
<evidence type="ECO:0000256" key="1">
    <source>
        <dbReference type="PROSITE-ProRule" id="PRU01388"/>
    </source>
</evidence>
<protein>
    <recommendedName>
        <fullName evidence="2">E3 ubiquitin ligase UBR4 C-terminal domain-containing protein</fullName>
    </recommendedName>
</protein>
<dbReference type="InterPro" id="IPR045189">
    <property type="entry name" value="UBR4-like"/>
</dbReference>
<keyword evidence="1" id="KW-0479">Metal-binding</keyword>
<dbReference type="PANTHER" id="PTHR21725">
    <property type="entry name" value="E3 UBIQUITIN-PROTEIN LIGASE UBR4"/>
    <property type="match status" value="1"/>
</dbReference>
<proteinExistence type="inferred from homology"/>
<evidence type="ECO:0000313" key="4">
    <source>
        <dbReference type="Proteomes" id="UP000728032"/>
    </source>
</evidence>
<dbReference type="InterPro" id="IPR025704">
    <property type="entry name" value="E3_Ub_ligase_UBR4_C"/>
</dbReference>
<accession>A0A7R9MUV9</accession>
<comment type="similarity">
    <text evidence="1">Belongs to the UBR4 family.</text>
</comment>
<dbReference type="GO" id="GO:0008270">
    <property type="term" value="F:zinc ion binding"/>
    <property type="evidence" value="ECO:0007669"/>
    <property type="project" value="UniProtKB-KW"/>
</dbReference>
<feature type="non-terminal residue" evidence="3">
    <location>
        <position position="139"/>
    </location>
</feature>
<sequence length="139" mass="15355">MMSSGIERNANGARLKEVIIEDGIVASALEYLVLHAPTMKSSLLATSEEWKEFTSRPALKYVLRILTGLSHGHENTQLLVSKDSIPIIHGLEQVSSDAHVGSLAENLMEAIKEHPSVEAKIEEVRLKTRDEKKRLAMAV</sequence>
<name>A0A7R9MUV9_9ACAR</name>
<feature type="region of interest" description="UBR4 E3 catalytic module" evidence="1">
    <location>
        <begin position="57"/>
        <end position="139"/>
    </location>
</feature>
<keyword evidence="4" id="KW-1185">Reference proteome</keyword>
<dbReference type="PROSITE" id="PS52043">
    <property type="entry name" value="UBR4_E3"/>
    <property type="match status" value="1"/>
</dbReference>
<dbReference type="PANTHER" id="PTHR21725:SF1">
    <property type="entry name" value="E3 UBIQUITIN-PROTEIN LIGASE UBR4"/>
    <property type="match status" value="1"/>
</dbReference>
<feature type="domain" description="E3 ubiquitin ligase UBR4 C-terminal" evidence="2">
    <location>
        <begin position="2"/>
        <end position="138"/>
    </location>
</feature>
<reference evidence="3" key="1">
    <citation type="submission" date="2020-11" db="EMBL/GenBank/DDBJ databases">
        <authorList>
            <person name="Tran Van P."/>
        </authorList>
    </citation>
    <scope>NUCLEOTIDE SEQUENCE</scope>
</reference>
<keyword evidence="1" id="KW-0863">Zinc-finger</keyword>
<gene>
    <name evidence="3" type="ORF">ONB1V03_LOCUS23452</name>
</gene>
<keyword evidence="1" id="KW-0862">Zinc</keyword>
<dbReference type="Pfam" id="PF13764">
    <property type="entry name" value="E3_UbLigase_R4"/>
    <property type="match status" value="1"/>
</dbReference>
<evidence type="ECO:0000313" key="3">
    <source>
        <dbReference type="EMBL" id="CAD7668583.1"/>
    </source>
</evidence>
<organism evidence="3">
    <name type="scientific">Oppiella nova</name>
    <dbReference type="NCBI Taxonomy" id="334625"/>
    <lineage>
        <taxon>Eukaryota</taxon>
        <taxon>Metazoa</taxon>
        <taxon>Ecdysozoa</taxon>
        <taxon>Arthropoda</taxon>
        <taxon>Chelicerata</taxon>
        <taxon>Arachnida</taxon>
        <taxon>Acari</taxon>
        <taxon>Acariformes</taxon>
        <taxon>Sarcoptiformes</taxon>
        <taxon>Oribatida</taxon>
        <taxon>Brachypylina</taxon>
        <taxon>Oppioidea</taxon>
        <taxon>Oppiidae</taxon>
        <taxon>Oppiella</taxon>
    </lineage>
</organism>
<dbReference type="EMBL" id="CAJPVJ010059711">
    <property type="protein sequence ID" value="CAG2184032.1"/>
    <property type="molecule type" value="Genomic_DNA"/>
</dbReference>
<dbReference type="EMBL" id="OC974536">
    <property type="protein sequence ID" value="CAD7668583.1"/>
    <property type="molecule type" value="Genomic_DNA"/>
</dbReference>